<accession>A0A411D3D1</accession>
<dbReference type="SUPFAM" id="SSF56672">
    <property type="entry name" value="DNA/RNA polymerases"/>
    <property type="match status" value="1"/>
</dbReference>
<evidence type="ECO:0000256" key="5">
    <source>
        <dbReference type="SAM" id="Phobius"/>
    </source>
</evidence>
<evidence type="ECO:0000313" key="7">
    <source>
        <dbReference type="EMBL" id="QAY29261.1"/>
    </source>
</evidence>
<sequence>MIKPSVKPPTDPSDAMKYQSVQTIAYQPKDVNIIFCPLFVQMRERLVAVMQKKYIFYTGLSPDELEETVNRYYTAEYLAAFDSIENDISKYDKSMTAYCLLFECTLYLKLGLPMWLVHIWYISHVRSVYVDRTSGFSTKVDFQRRSGDPSTFFGNTLINLAVTVAIYPADSIVLLLLAGDDHLIFGRGLNYTTSGLFADLFNFEAKTLPQYKFPYFCGKFLIFVGNNIYFVPDPIRTITKIGRRDLRNEDHIEQYRVSLKDVLAPLNNVLIFPDLSAAITERYKTERSDHLAVIHSILYLISTSETFKELYYTFPGQNISFDPSLPSLEI</sequence>
<protein>
    <submittedName>
        <fullName evidence="7">Putative RNA-dependent RNA-polymerase</fullName>
    </submittedName>
</protein>
<feature type="domain" description="RdRp catalytic" evidence="6">
    <location>
        <begin position="81"/>
        <end position="194"/>
    </location>
</feature>
<keyword evidence="5" id="KW-0472">Membrane</keyword>
<proteinExistence type="predicted"/>
<keyword evidence="1" id="KW-0696">RNA-directed RNA polymerase</keyword>
<feature type="transmembrane region" description="Helical" evidence="5">
    <location>
        <begin position="98"/>
        <end position="122"/>
    </location>
</feature>
<dbReference type="PROSITE" id="PS50507">
    <property type="entry name" value="RDRP_SSRNA_POS"/>
    <property type="match status" value="1"/>
</dbReference>
<evidence type="ECO:0000256" key="2">
    <source>
        <dbReference type="ARBA" id="ARBA00022679"/>
    </source>
</evidence>
<reference evidence="7" key="1">
    <citation type="submission" date="2018-07" db="EMBL/GenBank/DDBJ databases">
        <title>Host and pathogen evolutionary histories predict virus prevalence across bumblebee species.</title>
        <authorList>
            <person name="Pascall D.J."/>
            <person name="Tinsley M.C."/>
            <person name="Obbard D.J."/>
            <person name="Wilfert L."/>
        </authorList>
    </citation>
    <scope>NUCLEOTIDE SEQUENCE</scope>
</reference>
<dbReference type="Pfam" id="PF00978">
    <property type="entry name" value="RdRP_2"/>
    <property type="match status" value="1"/>
</dbReference>
<feature type="transmembrane region" description="Helical" evidence="5">
    <location>
        <begin position="157"/>
        <end position="178"/>
    </location>
</feature>
<evidence type="ECO:0000256" key="1">
    <source>
        <dbReference type="ARBA" id="ARBA00022484"/>
    </source>
</evidence>
<keyword evidence="4" id="KW-0693">Viral RNA replication</keyword>
<dbReference type="GO" id="GO:0039694">
    <property type="term" value="P:viral RNA genome replication"/>
    <property type="evidence" value="ECO:0007669"/>
    <property type="project" value="InterPro"/>
</dbReference>
<evidence type="ECO:0000256" key="3">
    <source>
        <dbReference type="ARBA" id="ARBA00022695"/>
    </source>
</evidence>
<dbReference type="GO" id="GO:0006351">
    <property type="term" value="P:DNA-templated transcription"/>
    <property type="evidence" value="ECO:0007669"/>
    <property type="project" value="InterPro"/>
</dbReference>
<dbReference type="InterPro" id="IPR001788">
    <property type="entry name" value="RNA-dep_RNA_pol_alsuvir"/>
</dbReference>
<dbReference type="InterPro" id="IPR043502">
    <property type="entry name" value="DNA/RNA_pol_sf"/>
</dbReference>
<keyword evidence="3" id="KW-0548">Nucleotidyltransferase</keyword>
<dbReference type="InterPro" id="IPR007094">
    <property type="entry name" value="RNA-dir_pol_PSvirus"/>
</dbReference>
<name>A0A411D3D1_9VIRU</name>
<evidence type="ECO:0000259" key="6">
    <source>
        <dbReference type="PROSITE" id="PS50507"/>
    </source>
</evidence>
<dbReference type="EMBL" id="MH614308">
    <property type="protein sequence ID" value="QAY29261.1"/>
    <property type="molecule type" value="Genomic_RNA"/>
</dbReference>
<evidence type="ECO:0000256" key="4">
    <source>
        <dbReference type="ARBA" id="ARBA00022953"/>
    </source>
</evidence>
<dbReference type="GO" id="GO:0003723">
    <property type="term" value="F:RNA binding"/>
    <property type="evidence" value="ECO:0007669"/>
    <property type="project" value="InterPro"/>
</dbReference>
<keyword evidence="5" id="KW-0812">Transmembrane</keyword>
<keyword evidence="5" id="KW-1133">Transmembrane helix</keyword>
<dbReference type="GO" id="GO:0003968">
    <property type="term" value="F:RNA-directed RNA polymerase activity"/>
    <property type="evidence" value="ECO:0007669"/>
    <property type="project" value="UniProtKB-KW"/>
</dbReference>
<organism evidence="7">
    <name type="scientific">Bombus-associated virus Vir1</name>
    <dbReference type="NCBI Taxonomy" id="2511064"/>
    <lineage>
        <taxon>Viruses</taxon>
        <taxon>Riboviria</taxon>
        <taxon>Orthornavirae</taxon>
        <taxon>Kitrinoviricota</taxon>
        <taxon>Alsuviricetes</taxon>
        <taxon>Martellivirales</taxon>
        <taxon>Virgaviridae</taxon>
    </lineage>
</organism>
<keyword evidence="2" id="KW-0808">Transferase</keyword>